<evidence type="ECO:0000259" key="18">
    <source>
        <dbReference type="PROSITE" id="PS50901"/>
    </source>
</evidence>
<dbReference type="InterPro" id="IPR041027">
    <property type="entry name" value="FtsK_alpha"/>
</dbReference>
<evidence type="ECO:0000256" key="16">
    <source>
        <dbReference type="SAM" id="MobiDB-lite"/>
    </source>
</evidence>
<comment type="subcellular location">
    <subcellularLocation>
        <location evidence="1">Cell membrane</location>
        <topology evidence="1">Multi-pass membrane protein</topology>
    </subcellularLocation>
</comment>
<comment type="subunit">
    <text evidence="14">Homohexamer. Forms a ring that surrounds DNA.</text>
</comment>
<name>A0AA42DJX7_9FIRM</name>
<evidence type="ECO:0000256" key="1">
    <source>
        <dbReference type="ARBA" id="ARBA00004651"/>
    </source>
</evidence>
<keyword evidence="20" id="KW-1185">Reference proteome</keyword>
<protein>
    <submittedName>
        <fullName evidence="19">DNA translocase FtsK</fullName>
    </submittedName>
</protein>
<dbReference type="GO" id="GO:0003677">
    <property type="term" value="F:DNA binding"/>
    <property type="evidence" value="ECO:0007669"/>
    <property type="project" value="UniProtKB-KW"/>
</dbReference>
<comment type="caution">
    <text evidence="19">The sequence shown here is derived from an EMBL/GenBank/DDBJ whole genome shotgun (WGS) entry which is preliminary data.</text>
</comment>
<evidence type="ECO:0000256" key="8">
    <source>
        <dbReference type="ARBA" id="ARBA00022840"/>
    </source>
</evidence>
<feature type="transmembrane region" description="Helical" evidence="17">
    <location>
        <begin position="133"/>
        <end position="152"/>
    </location>
</feature>
<keyword evidence="5 17" id="KW-0812">Transmembrane</keyword>
<evidence type="ECO:0000313" key="20">
    <source>
        <dbReference type="Proteomes" id="UP001169242"/>
    </source>
</evidence>
<evidence type="ECO:0000256" key="10">
    <source>
        <dbReference type="ARBA" id="ARBA00023125"/>
    </source>
</evidence>
<dbReference type="CDD" id="cd01127">
    <property type="entry name" value="TrwB_TraG_TraD_VirD4"/>
    <property type="match status" value="1"/>
</dbReference>
<evidence type="ECO:0000256" key="7">
    <source>
        <dbReference type="ARBA" id="ARBA00022829"/>
    </source>
</evidence>
<feature type="compositionally biased region" description="Polar residues" evidence="16">
    <location>
        <begin position="776"/>
        <end position="786"/>
    </location>
</feature>
<keyword evidence="11 17" id="KW-0472">Membrane</keyword>
<feature type="transmembrane region" description="Helical" evidence="17">
    <location>
        <begin position="60"/>
        <end position="83"/>
    </location>
</feature>
<reference evidence="19" key="1">
    <citation type="journal article" date="2023" name="Int. J. Syst. Evol. Microbiol.">
        <title>&lt;i&gt;Holtiella tumoricola&lt;/i&gt; gen. nov. sp. nov., isolated from a human clinical sample.</title>
        <authorList>
            <person name="Allen-Vercoe E."/>
            <person name="Daigneault M.C."/>
            <person name="Vancuren S.J."/>
            <person name="Cochrane K."/>
            <person name="O'Neal L.L."/>
            <person name="Sankaranarayanan K."/>
            <person name="Lawson P.A."/>
        </authorList>
    </citation>
    <scope>NUCLEOTIDE SEQUENCE</scope>
    <source>
        <strain evidence="19">CC70A</strain>
    </source>
</reference>
<dbReference type="AlphaFoldDB" id="A0AA42DJX7"/>
<dbReference type="PANTHER" id="PTHR22683:SF41">
    <property type="entry name" value="DNA TRANSLOCASE FTSK"/>
    <property type="match status" value="1"/>
</dbReference>
<keyword evidence="6 15" id="KW-0547">Nucleotide-binding</keyword>
<dbReference type="RefSeq" id="WP_271011058.1">
    <property type="nucleotide sequence ID" value="NZ_JAQIFT010000013.1"/>
</dbReference>
<evidence type="ECO:0000256" key="4">
    <source>
        <dbReference type="ARBA" id="ARBA00022618"/>
    </source>
</evidence>
<organism evidence="19 20">
    <name type="scientific">Holtiella tumoricola</name>
    <dbReference type="NCBI Taxonomy" id="3018743"/>
    <lineage>
        <taxon>Bacteria</taxon>
        <taxon>Bacillati</taxon>
        <taxon>Bacillota</taxon>
        <taxon>Clostridia</taxon>
        <taxon>Lachnospirales</taxon>
        <taxon>Cellulosilyticaceae</taxon>
        <taxon>Holtiella</taxon>
    </lineage>
</organism>
<dbReference type="Gene3D" id="3.40.50.300">
    <property type="entry name" value="P-loop containing nucleotide triphosphate hydrolases"/>
    <property type="match status" value="1"/>
</dbReference>
<dbReference type="Proteomes" id="UP001169242">
    <property type="component" value="Unassembled WGS sequence"/>
</dbReference>
<proteinExistence type="inferred from homology"/>
<evidence type="ECO:0000256" key="3">
    <source>
        <dbReference type="ARBA" id="ARBA00022475"/>
    </source>
</evidence>
<dbReference type="GO" id="GO:0005524">
    <property type="term" value="F:ATP binding"/>
    <property type="evidence" value="ECO:0007669"/>
    <property type="project" value="UniProtKB-UniRule"/>
</dbReference>
<evidence type="ECO:0000256" key="6">
    <source>
        <dbReference type="ARBA" id="ARBA00022741"/>
    </source>
</evidence>
<dbReference type="PANTHER" id="PTHR22683">
    <property type="entry name" value="SPORULATION PROTEIN RELATED"/>
    <property type="match status" value="1"/>
</dbReference>
<evidence type="ECO:0000256" key="14">
    <source>
        <dbReference type="ARBA" id="ARBA00025923"/>
    </source>
</evidence>
<comment type="similarity">
    <text evidence="2">Belongs to the FtsK/SpoIIIE/SftA family.</text>
</comment>
<dbReference type="PROSITE" id="PS50901">
    <property type="entry name" value="FTSK"/>
    <property type="match status" value="1"/>
</dbReference>
<dbReference type="Pfam" id="PF13491">
    <property type="entry name" value="FtsK_4TM"/>
    <property type="match status" value="1"/>
</dbReference>
<feature type="region of interest" description="Disordered" evidence="16">
    <location>
        <begin position="763"/>
        <end position="786"/>
    </location>
</feature>
<evidence type="ECO:0000256" key="5">
    <source>
        <dbReference type="ARBA" id="ARBA00022692"/>
    </source>
</evidence>
<dbReference type="Pfam" id="PF17854">
    <property type="entry name" value="FtsK_alpha"/>
    <property type="match status" value="1"/>
</dbReference>
<dbReference type="Pfam" id="PF01580">
    <property type="entry name" value="FtsK_SpoIIIE"/>
    <property type="match status" value="1"/>
</dbReference>
<feature type="binding site" evidence="15">
    <location>
        <begin position="471"/>
        <end position="478"/>
    </location>
    <ligand>
        <name>ATP</name>
        <dbReference type="ChEBI" id="CHEBI:30616"/>
    </ligand>
</feature>
<evidence type="ECO:0000256" key="2">
    <source>
        <dbReference type="ARBA" id="ARBA00006474"/>
    </source>
</evidence>
<gene>
    <name evidence="19" type="ORF">PBV87_02710</name>
</gene>
<dbReference type="SMART" id="SM00843">
    <property type="entry name" value="Ftsk_gamma"/>
    <property type="match status" value="1"/>
</dbReference>
<evidence type="ECO:0000256" key="17">
    <source>
        <dbReference type="SAM" id="Phobius"/>
    </source>
</evidence>
<dbReference type="SUPFAM" id="SSF52540">
    <property type="entry name" value="P-loop containing nucleoside triphosphate hydrolases"/>
    <property type="match status" value="1"/>
</dbReference>
<feature type="transmembrane region" description="Helical" evidence="17">
    <location>
        <begin position="159"/>
        <end position="181"/>
    </location>
</feature>
<dbReference type="InterPro" id="IPR025199">
    <property type="entry name" value="FtsK_4TM"/>
</dbReference>
<dbReference type="Gene3D" id="1.10.10.10">
    <property type="entry name" value="Winged helix-like DNA-binding domain superfamily/Winged helix DNA-binding domain"/>
    <property type="match status" value="1"/>
</dbReference>
<keyword evidence="8 15" id="KW-0067">ATP-binding</keyword>
<keyword evidence="7" id="KW-0159">Chromosome partition</keyword>
<dbReference type="InterPro" id="IPR036388">
    <property type="entry name" value="WH-like_DNA-bd_sf"/>
</dbReference>
<dbReference type="Pfam" id="PF09397">
    <property type="entry name" value="FtsK_gamma"/>
    <property type="match status" value="1"/>
</dbReference>
<accession>A0AA42DJX7</accession>
<dbReference type="InterPro" id="IPR027417">
    <property type="entry name" value="P-loop_NTPase"/>
</dbReference>
<dbReference type="EMBL" id="JAQIFT010000013">
    <property type="protein sequence ID" value="MDA3730416.1"/>
    <property type="molecule type" value="Genomic_DNA"/>
</dbReference>
<comment type="function">
    <text evidence="13">Essential cell division protein that coordinates cell division and chromosome segregation. The N-terminus is involved in assembly of the cell-division machinery. The C-terminus functions as a DNA motor that moves dsDNA in an ATP-dependent manner towards the dif recombination site, which is located within the replication terminus region. Required for activation of the Xer recombinase, allowing activation of chromosome unlinking by recombination.</text>
</comment>
<dbReference type="InterPro" id="IPR036390">
    <property type="entry name" value="WH_DNA-bd_sf"/>
</dbReference>
<keyword evidence="3" id="KW-1003">Cell membrane</keyword>
<keyword evidence="10" id="KW-0238">DNA-binding</keyword>
<keyword evidence="4" id="KW-0132">Cell division</keyword>
<evidence type="ECO:0000256" key="9">
    <source>
        <dbReference type="ARBA" id="ARBA00022989"/>
    </source>
</evidence>
<sequence>MKKKTTKKSSASKKKTQKSKALGTDLTSEVIGVTLIGFSILIIASVFTNQVGLIGTGIKRLFIGLLGIGGYILPFGMIIMGYYYIKHRLDKMFDFLFYTIPLLIMLVCFFHLISYGDHSTLALWSLDYFKTASYLNGGYIGALIGQVFLTLLGLLGSYIVLFVCFGVWILIATRFPILSWLGETFEEVRSKIQETLANRECRPRKEKKAKQPTREVLVSEGDLTYEEARFEEPKFEHPPIYLGVEPVKEPPLNEAYEEATTYEEPMIYNEPEVEKSMSKPNHHEQEMKHLMTDPEAPVSSVFDADEEMDGSLHHEIPYTFPSIQLLKKSEATAQKSSSRASLGNAKKLEETLLSFGVEAKVTQIHKGPTVTRYELQPKQGVKVSKIVNLADDIALNLAASGIRIEAPIPGKAAVGIEVPNESSEIVYLRDVIDTDQFTAFPSKLAFALGKDIGGKPIVADIGKMPHILIAGATGSGKSVCINTLITSILYKASPDEVKLIMIDPKVVELNVYNGIPHLLIPVVTDPKKAAGALCWAVNEMTKRYQLFADNNVRDMKGYNNKVTDPSQKMPSIIIIIDELADLMMTAAKEVEDAICRLAQMARAAGIHLVIATQRPSVDVITGVIKANIPSRLAFAVSSGIDSRTILDTNGAEKLLGKGDMLFCPIGESKPLRIQGAFVSDQEVESIVEAVKNTRTAQYEESVIESIVAPPVAIESSDEDELVVEAINLANGKDKLSISMLQRYFRIGFNRASRLMETLEARGVVGPDEGSKPRKVLNTTPITKGDE</sequence>
<dbReference type="SMART" id="SM00382">
    <property type="entry name" value="AAA"/>
    <property type="match status" value="1"/>
</dbReference>
<evidence type="ECO:0000313" key="19">
    <source>
        <dbReference type="EMBL" id="MDA3730416.1"/>
    </source>
</evidence>
<evidence type="ECO:0000256" key="13">
    <source>
        <dbReference type="ARBA" id="ARBA00024986"/>
    </source>
</evidence>
<dbReference type="GO" id="GO:0007059">
    <property type="term" value="P:chromosome segregation"/>
    <property type="evidence" value="ECO:0007669"/>
    <property type="project" value="UniProtKB-KW"/>
</dbReference>
<dbReference type="SUPFAM" id="SSF46785">
    <property type="entry name" value="Winged helix' DNA-binding domain"/>
    <property type="match status" value="1"/>
</dbReference>
<evidence type="ECO:0000256" key="15">
    <source>
        <dbReference type="PROSITE-ProRule" id="PRU00289"/>
    </source>
</evidence>
<dbReference type="GO" id="GO:0051301">
    <property type="term" value="P:cell division"/>
    <property type="evidence" value="ECO:0007669"/>
    <property type="project" value="UniProtKB-KW"/>
</dbReference>
<feature type="transmembrane region" description="Helical" evidence="17">
    <location>
        <begin position="95"/>
        <end position="113"/>
    </location>
</feature>
<keyword evidence="12" id="KW-0131">Cell cycle</keyword>
<dbReference type="InterPro" id="IPR050206">
    <property type="entry name" value="FtsK/SpoIIIE/SftA"/>
</dbReference>
<dbReference type="Gene3D" id="3.30.980.40">
    <property type="match status" value="1"/>
</dbReference>
<dbReference type="InterPro" id="IPR003593">
    <property type="entry name" value="AAA+_ATPase"/>
</dbReference>
<evidence type="ECO:0000256" key="12">
    <source>
        <dbReference type="ARBA" id="ARBA00023306"/>
    </source>
</evidence>
<feature type="transmembrane region" description="Helical" evidence="17">
    <location>
        <begin position="21"/>
        <end position="48"/>
    </location>
</feature>
<dbReference type="GO" id="GO:0005886">
    <property type="term" value="C:plasma membrane"/>
    <property type="evidence" value="ECO:0007669"/>
    <property type="project" value="UniProtKB-SubCell"/>
</dbReference>
<evidence type="ECO:0000256" key="11">
    <source>
        <dbReference type="ARBA" id="ARBA00023136"/>
    </source>
</evidence>
<feature type="domain" description="FtsK" evidence="18">
    <location>
        <begin position="454"/>
        <end position="643"/>
    </location>
</feature>
<dbReference type="InterPro" id="IPR002543">
    <property type="entry name" value="FtsK_dom"/>
</dbReference>
<dbReference type="InterPro" id="IPR018541">
    <property type="entry name" value="Ftsk_gamma"/>
</dbReference>
<keyword evidence="9 17" id="KW-1133">Transmembrane helix</keyword>